<reference evidence="1 2" key="1">
    <citation type="submission" date="2013-02" db="EMBL/GenBank/DDBJ databases">
        <title>The Genome Sequence of Enterococcus pallens BAA-351.</title>
        <authorList>
            <consortium name="The Broad Institute Genome Sequencing Platform"/>
            <consortium name="The Broad Institute Genome Sequencing Center for Infectious Disease"/>
            <person name="Earl A.M."/>
            <person name="Gilmore M.S."/>
            <person name="Lebreton F."/>
            <person name="Walker B."/>
            <person name="Young S.K."/>
            <person name="Zeng Q."/>
            <person name="Gargeya S."/>
            <person name="Fitzgerald M."/>
            <person name="Haas B."/>
            <person name="Abouelleil A."/>
            <person name="Alvarado L."/>
            <person name="Arachchi H.M."/>
            <person name="Berlin A.M."/>
            <person name="Chapman S.B."/>
            <person name="Dewar J."/>
            <person name="Goldberg J."/>
            <person name="Griggs A."/>
            <person name="Gujja S."/>
            <person name="Hansen M."/>
            <person name="Howarth C."/>
            <person name="Imamovic A."/>
            <person name="Larimer J."/>
            <person name="McCowan C."/>
            <person name="Murphy C."/>
            <person name="Neiman D."/>
            <person name="Pearson M."/>
            <person name="Priest M."/>
            <person name="Roberts A."/>
            <person name="Saif S."/>
            <person name="Shea T."/>
            <person name="Sisk P."/>
            <person name="Sykes S."/>
            <person name="Wortman J."/>
            <person name="Nusbaum C."/>
            <person name="Birren B."/>
        </authorList>
    </citation>
    <scope>NUCLEOTIDE SEQUENCE [LARGE SCALE GENOMIC DNA]</scope>
    <source>
        <strain evidence="1 2">ATCC BAA-351</strain>
    </source>
</reference>
<proteinExistence type="predicted"/>
<sequence>MNLEKEKAGILAGLEQIYLKNKQEDGYSQLITQTDLHSISSLFIAKRPNSELPPKLRTVPIARLVNGEEIVLLSPSLPLWVNKSEQEDEVDAESIVSGLTRLIEIERATKESHLDK</sequence>
<dbReference type="EMBL" id="AJAQ01000016">
    <property type="protein sequence ID" value="EOH93923.1"/>
    <property type="molecule type" value="Genomic_DNA"/>
</dbReference>
<dbReference type="RefSeq" id="WP_010757609.1">
    <property type="nucleotide sequence ID" value="NZ_ASWD01000001.1"/>
</dbReference>
<name>R2QFC9_9ENTE</name>
<protein>
    <submittedName>
        <fullName evidence="1">Uncharacterized protein</fullName>
    </submittedName>
</protein>
<accession>R2QFC9</accession>
<gene>
    <name evidence="1" type="ORF">UAU_02619</name>
</gene>
<dbReference type="PATRIC" id="fig|1158607.3.peg.2606"/>
<evidence type="ECO:0000313" key="2">
    <source>
        <dbReference type="Proteomes" id="UP000013782"/>
    </source>
</evidence>
<comment type="caution">
    <text evidence="1">The sequence shown here is derived from an EMBL/GenBank/DDBJ whole genome shotgun (WGS) entry which is preliminary data.</text>
</comment>
<dbReference type="Proteomes" id="UP000013782">
    <property type="component" value="Unassembled WGS sequence"/>
</dbReference>
<organism evidence="1 2">
    <name type="scientific">Enterococcus pallens ATCC BAA-351</name>
    <dbReference type="NCBI Taxonomy" id="1158607"/>
    <lineage>
        <taxon>Bacteria</taxon>
        <taxon>Bacillati</taxon>
        <taxon>Bacillota</taxon>
        <taxon>Bacilli</taxon>
        <taxon>Lactobacillales</taxon>
        <taxon>Enterococcaceae</taxon>
        <taxon>Enterococcus</taxon>
    </lineage>
</organism>
<dbReference type="AlphaFoldDB" id="R2QFC9"/>
<evidence type="ECO:0000313" key="1">
    <source>
        <dbReference type="EMBL" id="EOH93923.1"/>
    </source>
</evidence>
<keyword evidence="2" id="KW-1185">Reference proteome</keyword>
<dbReference type="HOGENOM" id="CLU_154446_0_0_9"/>